<name>A0A6M0Q399_9BACI</name>
<keyword evidence="3" id="KW-1185">Reference proteome</keyword>
<organism evidence="2 3">
    <name type="scientific">Bacillus mesophilus</name>
    <dbReference type="NCBI Taxonomy" id="1808955"/>
    <lineage>
        <taxon>Bacteria</taxon>
        <taxon>Bacillati</taxon>
        <taxon>Bacillota</taxon>
        <taxon>Bacilli</taxon>
        <taxon>Bacillales</taxon>
        <taxon>Bacillaceae</taxon>
        <taxon>Bacillus</taxon>
    </lineage>
</organism>
<dbReference type="EMBL" id="JAAIWM010000001">
    <property type="protein sequence ID" value="NEY70623.1"/>
    <property type="molecule type" value="Genomic_DNA"/>
</dbReference>
<dbReference type="RefSeq" id="WP_163177397.1">
    <property type="nucleotide sequence ID" value="NZ_JAAIWM010000001.1"/>
</dbReference>
<accession>A0A6M0Q399</accession>
<gene>
    <name evidence="2" type="ORF">G4D63_02610</name>
</gene>
<dbReference type="InterPro" id="IPR058887">
    <property type="entry name" value="YuzI-like"/>
</dbReference>
<keyword evidence="1" id="KW-1133">Transmembrane helix</keyword>
<keyword evidence="1" id="KW-0472">Membrane</keyword>
<feature type="transmembrane region" description="Helical" evidence="1">
    <location>
        <begin position="46"/>
        <end position="64"/>
    </location>
</feature>
<comment type="caution">
    <text evidence="2">The sequence shown here is derived from an EMBL/GenBank/DDBJ whole genome shotgun (WGS) entry which is preliminary data.</text>
</comment>
<evidence type="ECO:0000313" key="3">
    <source>
        <dbReference type="Proteomes" id="UP000481043"/>
    </source>
</evidence>
<feature type="transmembrane region" description="Helical" evidence="1">
    <location>
        <begin position="6"/>
        <end position="26"/>
    </location>
</feature>
<evidence type="ECO:0000313" key="2">
    <source>
        <dbReference type="EMBL" id="NEY70623.1"/>
    </source>
</evidence>
<dbReference type="Pfam" id="PF26135">
    <property type="entry name" value="YuzI"/>
    <property type="match status" value="1"/>
</dbReference>
<sequence>MVFRLFLFLIGFGISVAGGVSTIAYLNVLTHGHGLYEYFFFISRRVECYLLPLGVSFIWLSIYLPPTRS</sequence>
<evidence type="ECO:0000256" key="1">
    <source>
        <dbReference type="SAM" id="Phobius"/>
    </source>
</evidence>
<reference evidence="2 3" key="1">
    <citation type="submission" date="2020-02" db="EMBL/GenBank/DDBJ databases">
        <title>Bacillus aquiflavi sp. nov., isolated from yellow water of strong flavor Chinese baijiu in Yibin region of China.</title>
        <authorList>
            <person name="Xie J."/>
        </authorList>
    </citation>
    <scope>NUCLEOTIDE SEQUENCE [LARGE SCALE GENOMIC DNA]</scope>
    <source>
        <strain evidence="2 3">SA4</strain>
    </source>
</reference>
<protein>
    <submittedName>
        <fullName evidence="2">Uncharacterized protein</fullName>
    </submittedName>
</protein>
<proteinExistence type="predicted"/>
<dbReference type="Proteomes" id="UP000481043">
    <property type="component" value="Unassembled WGS sequence"/>
</dbReference>
<dbReference type="AlphaFoldDB" id="A0A6M0Q399"/>
<keyword evidence="1" id="KW-0812">Transmembrane</keyword>